<accession>A0A9N9AYH1</accession>
<dbReference type="SUPFAM" id="SSF56112">
    <property type="entry name" value="Protein kinase-like (PK-like)"/>
    <property type="match status" value="1"/>
</dbReference>
<dbReference type="Proteomes" id="UP000789739">
    <property type="component" value="Unassembled WGS sequence"/>
</dbReference>
<keyword evidence="1" id="KW-0723">Serine/threonine-protein kinase</keyword>
<evidence type="ECO:0000256" key="3">
    <source>
        <dbReference type="ARBA" id="ARBA00022741"/>
    </source>
</evidence>
<dbReference type="InterPro" id="IPR011009">
    <property type="entry name" value="Kinase-like_dom_sf"/>
</dbReference>
<dbReference type="OrthoDB" id="354826at2759"/>
<reference evidence="7" key="1">
    <citation type="submission" date="2021-06" db="EMBL/GenBank/DDBJ databases">
        <authorList>
            <person name="Kallberg Y."/>
            <person name="Tangrot J."/>
            <person name="Rosling A."/>
        </authorList>
    </citation>
    <scope>NUCLEOTIDE SEQUENCE</scope>
    <source>
        <strain evidence="7">BR232B</strain>
    </source>
</reference>
<keyword evidence="4" id="KW-0418">Kinase</keyword>
<comment type="caution">
    <text evidence="7">The sequence shown here is derived from an EMBL/GenBank/DDBJ whole genome shotgun (WGS) entry which is preliminary data.</text>
</comment>
<dbReference type="AlphaFoldDB" id="A0A9N9AYH1"/>
<dbReference type="PROSITE" id="PS50011">
    <property type="entry name" value="PROTEIN_KINASE_DOM"/>
    <property type="match status" value="1"/>
</dbReference>
<evidence type="ECO:0000259" key="6">
    <source>
        <dbReference type="PROSITE" id="PS50011"/>
    </source>
</evidence>
<proteinExistence type="predicted"/>
<evidence type="ECO:0000256" key="1">
    <source>
        <dbReference type="ARBA" id="ARBA00022527"/>
    </source>
</evidence>
<evidence type="ECO:0000313" key="8">
    <source>
        <dbReference type="Proteomes" id="UP000789739"/>
    </source>
</evidence>
<evidence type="ECO:0000256" key="5">
    <source>
        <dbReference type="ARBA" id="ARBA00022840"/>
    </source>
</evidence>
<dbReference type="InterPro" id="IPR000719">
    <property type="entry name" value="Prot_kinase_dom"/>
</dbReference>
<protein>
    <submittedName>
        <fullName evidence="7">347_t:CDS:1</fullName>
    </submittedName>
</protein>
<gene>
    <name evidence="7" type="ORF">PBRASI_LOCUS4874</name>
</gene>
<keyword evidence="8" id="KW-1185">Reference proteome</keyword>
<evidence type="ECO:0000313" key="7">
    <source>
        <dbReference type="EMBL" id="CAG8546731.1"/>
    </source>
</evidence>
<keyword evidence="2" id="KW-0808">Transferase</keyword>
<keyword evidence="5" id="KW-0067">ATP-binding</keyword>
<dbReference type="GO" id="GO:0004674">
    <property type="term" value="F:protein serine/threonine kinase activity"/>
    <property type="evidence" value="ECO:0007669"/>
    <property type="project" value="UniProtKB-KW"/>
</dbReference>
<dbReference type="Gene3D" id="1.10.510.10">
    <property type="entry name" value="Transferase(Phosphotransferase) domain 1"/>
    <property type="match status" value="1"/>
</dbReference>
<dbReference type="PANTHER" id="PTHR24351">
    <property type="entry name" value="RIBOSOMAL PROTEIN S6 KINASE"/>
    <property type="match status" value="1"/>
</dbReference>
<dbReference type="Pfam" id="PF00069">
    <property type="entry name" value="Pkinase"/>
    <property type="match status" value="1"/>
</dbReference>
<keyword evidence="3" id="KW-0547">Nucleotide-binding</keyword>
<evidence type="ECO:0000256" key="4">
    <source>
        <dbReference type="ARBA" id="ARBA00022777"/>
    </source>
</evidence>
<dbReference type="EMBL" id="CAJVPI010000530">
    <property type="protein sequence ID" value="CAG8546731.1"/>
    <property type="molecule type" value="Genomic_DNA"/>
</dbReference>
<evidence type="ECO:0000256" key="2">
    <source>
        <dbReference type="ARBA" id="ARBA00022679"/>
    </source>
</evidence>
<feature type="domain" description="Protein kinase" evidence="6">
    <location>
        <begin position="1"/>
        <end position="70"/>
    </location>
</feature>
<name>A0A9N9AYH1_9GLOM</name>
<dbReference type="GO" id="GO:0005524">
    <property type="term" value="F:ATP binding"/>
    <property type="evidence" value="ECO:0007669"/>
    <property type="project" value="UniProtKB-KW"/>
</dbReference>
<organism evidence="7 8">
    <name type="scientific">Paraglomus brasilianum</name>
    <dbReference type="NCBI Taxonomy" id="144538"/>
    <lineage>
        <taxon>Eukaryota</taxon>
        <taxon>Fungi</taxon>
        <taxon>Fungi incertae sedis</taxon>
        <taxon>Mucoromycota</taxon>
        <taxon>Glomeromycotina</taxon>
        <taxon>Glomeromycetes</taxon>
        <taxon>Paraglomerales</taxon>
        <taxon>Paraglomeraceae</taxon>
        <taxon>Paraglomus</taxon>
    </lineage>
</organism>
<sequence length="70" mass="7902">MLTSVAGSMAYMAPEVLMKKGYLSSVDWWSLRVVMYELLFSKQPFKGKTNVNLTQAILHEPLHFPEGLGN</sequence>